<proteinExistence type="predicted"/>
<dbReference type="AlphaFoldDB" id="A0A8S0VVD5"/>
<dbReference type="InterPro" id="IPR036397">
    <property type="entry name" value="RNaseH_sf"/>
</dbReference>
<dbReference type="EMBL" id="CACVBS010000114">
    <property type="protein sequence ID" value="CAA7271830.1"/>
    <property type="molecule type" value="Genomic_DNA"/>
</dbReference>
<dbReference type="InterPro" id="IPR012337">
    <property type="entry name" value="RNaseH-like_sf"/>
</dbReference>
<dbReference type="Proteomes" id="UP000467700">
    <property type="component" value="Unassembled WGS sequence"/>
</dbReference>
<sequence length="337" mass="38300">MEVDERVHTLTESFEPFAPEARPDNRLLDRYADHFHFDERDPTQDRRPYLNELIAKVRANPLTVLAATDGSVPWSNQYQAALAAIIYKGHRKLERTRYVSGRVTAPDAELNAISCAVHLAVKQANCQHIMVFTDSMGSAHRAVDPSIHSGQAFSLSVCHALQEWFEADNLRCITFVYVLSALQWDIHGEAHKYVTELKVRVGRRKTDNSIDALRSQAAHSVLDLWSSTFQDPTYRGSEFLELQQPDGQPLQPSITEFTCICRCITGHAPIGAYYRRFKINEPHGCTCGAALQSRQHVLFRCCDWYSVHYPRFLGDIALFLKYNPTVFGFNRDPSGVR</sequence>
<dbReference type="SUPFAM" id="SSF53098">
    <property type="entry name" value="Ribonuclease H-like"/>
    <property type="match status" value="1"/>
</dbReference>
<evidence type="ECO:0000313" key="2">
    <source>
        <dbReference type="Proteomes" id="UP000467700"/>
    </source>
</evidence>
<evidence type="ECO:0000313" key="1">
    <source>
        <dbReference type="EMBL" id="CAA7271830.1"/>
    </source>
</evidence>
<dbReference type="OrthoDB" id="412006at2759"/>
<keyword evidence="2" id="KW-1185">Reference proteome</keyword>
<dbReference type="GO" id="GO:0003676">
    <property type="term" value="F:nucleic acid binding"/>
    <property type="evidence" value="ECO:0007669"/>
    <property type="project" value="InterPro"/>
</dbReference>
<reference evidence="1 2" key="1">
    <citation type="submission" date="2020-01" db="EMBL/GenBank/DDBJ databases">
        <authorList>
            <person name="Gupta K D."/>
        </authorList>
    </citation>
    <scope>NUCLEOTIDE SEQUENCE [LARGE SCALE GENOMIC DNA]</scope>
</reference>
<accession>A0A8S0VVD5</accession>
<name>A0A8S0VVD5_CYCAE</name>
<gene>
    <name evidence="1" type="ORF">AAE3_LOCUS14071</name>
</gene>
<dbReference type="Gene3D" id="3.30.420.10">
    <property type="entry name" value="Ribonuclease H-like superfamily/Ribonuclease H"/>
    <property type="match status" value="1"/>
</dbReference>
<protein>
    <submittedName>
        <fullName evidence="1">Uncharacterized protein</fullName>
    </submittedName>
</protein>
<organism evidence="1 2">
    <name type="scientific">Cyclocybe aegerita</name>
    <name type="common">Black poplar mushroom</name>
    <name type="synonym">Agrocybe aegerita</name>
    <dbReference type="NCBI Taxonomy" id="1973307"/>
    <lineage>
        <taxon>Eukaryota</taxon>
        <taxon>Fungi</taxon>
        <taxon>Dikarya</taxon>
        <taxon>Basidiomycota</taxon>
        <taxon>Agaricomycotina</taxon>
        <taxon>Agaricomycetes</taxon>
        <taxon>Agaricomycetidae</taxon>
        <taxon>Agaricales</taxon>
        <taxon>Agaricineae</taxon>
        <taxon>Bolbitiaceae</taxon>
        <taxon>Cyclocybe</taxon>
    </lineage>
</organism>
<comment type="caution">
    <text evidence="1">The sequence shown here is derived from an EMBL/GenBank/DDBJ whole genome shotgun (WGS) entry which is preliminary data.</text>
</comment>